<dbReference type="Pfam" id="PF00589">
    <property type="entry name" value="Phage_integrase"/>
    <property type="match status" value="1"/>
</dbReference>
<dbReference type="NCBIfam" id="NF007246">
    <property type="entry name" value="PRK09692.1"/>
    <property type="match status" value="1"/>
</dbReference>
<comment type="caution">
    <text evidence="6">The sequence shown here is derived from an EMBL/GenBank/DDBJ whole genome shotgun (WGS) entry which is preliminary data.</text>
</comment>
<dbReference type="InterPro" id="IPR038488">
    <property type="entry name" value="Integrase_DNA-bd_sf"/>
</dbReference>
<protein>
    <submittedName>
        <fullName evidence="6">Integrase</fullName>
    </submittedName>
</protein>
<dbReference type="InterPro" id="IPR002104">
    <property type="entry name" value="Integrase_catalytic"/>
</dbReference>
<dbReference type="Pfam" id="PF22022">
    <property type="entry name" value="Phage_int_M"/>
    <property type="match status" value="1"/>
</dbReference>
<dbReference type="GO" id="GO:0003677">
    <property type="term" value="F:DNA binding"/>
    <property type="evidence" value="ECO:0007669"/>
    <property type="project" value="UniProtKB-KW"/>
</dbReference>
<comment type="similarity">
    <text evidence="1">Belongs to the 'phage' integrase family.</text>
</comment>
<dbReference type="InterPro" id="IPR013762">
    <property type="entry name" value="Integrase-like_cat_sf"/>
</dbReference>
<dbReference type="Gene3D" id="1.10.443.10">
    <property type="entry name" value="Intergrase catalytic core"/>
    <property type="match status" value="1"/>
</dbReference>
<reference evidence="6 7" key="1">
    <citation type="submission" date="2018-03" db="EMBL/GenBank/DDBJ databases">
        <title>Aeromonas veronii whole genome sequencing and analysis.</title>
        <authorList>
            <person name="Xie H."/>
            <person name="Liu T."/>
            <person name="Wang K."/>
        </authorList>
    </citation>
    <scope>NUCLEOTIDE SEQUENCE [LARGE SCALE GENOMIC DNA]</scope>
    <source>
        <strain evidence="6 7">XH.VA.1</strain>
    </source>
</reference>
<organism evidence="6 7">
    <name type="scientific">Aeromonas veronii</name>
    <dbReference type="NCBI Taxonomy" id="654"/>
    <lineage>
        <taxon>Bacteria</taxon>
        <taxon>Pseudomonadati</taxon>
        <taxon>Pseudomonadota</taxon>
        <taxon>Gammaproteobacteria</taxon>
        <taxon>Aeromonadales</taxon>
        <taxon>Aeromonadaceae</taxon>
        <taxon>Aeromonas</taxon>
    </lineage>
</organism>
<dbReference type="InterPro" id="IPR011010">
    <property type="entry name" value="DNA_brk_join_enz"/>
</dbReference>
<accession>A0A2T4MUY7</accession>
<keyword evidence="4" id="KW-0233">DNA recombination</keyword>
<evidence type="ECO:0000313" key="6">
    <source>
        <dbReference type="EMBL" id="PTH78380.1"/>
    </source>
</evidence>
<evidence type="ECO:0000256" key="3">
    <source>
        <dbReference type="ARBA" id="ARBA00023125"/>
    </source>
</evidence>
<dbReference type="PANTHER" id="PTHR30629">
    <property type="entry name" value="PROPHAGE INTEGRASE"/>
    <property type="match status" value="1"/>
</dbReference>
<dbReference type="GO" id="GO:0006310">
    <property type="term" value="P:DNA recombination"/>
    <property type="evidence" value="ECO:0007669"/>
    <property type="project" value="UniProtKB-KW"/>
</dbReference>
<dbReference type="RefSeq" id="WP_107685076.1">
    <property type="nucleotide sequence ID" value="NZ_JAAKWG010000005.1"/>
</dbReference>
<dbReference type="PROSITE" id="PS51898">
    <property type="entry name" value="TYR_RECOMBINASE"/>
    <property type="match status" value="1"/>
</dbReference>
<dbReference type="AlphaFoldDB" id="A0A2T4MUY7"/>
<evidence type="ECO:0000256" key="2">
    <source>
        <dbReference type="ARBA" id="ARBA00022908"/>
    </source>
</evidence>
<dbReference type="GO" id="GO:0015074">
    <property type="term" value="P:DNA integration"/>
    <property type="evidence" value="ECO:0007669"/>
    <property type="project" value="UniProtKB-KW"/>
</dbReference>
<dbReference type="InterPro" id="IPR053876">
    <property type="entry name" value="Phage_int_M"/>
</dbReference>
<dbReference type="InterPro" id="IPR010998">
    <property type="entry name" value="Integrase_recombinase_N"/>
</dbReference>
<dbReference type="Proteomes" id="UP000241986">
    <property type="component" value="Unassembled WGS sequence"/>
</dbReference>
<dbReference type="InterPro" id="IPR050808">
    <property type="entry name" value="Phage_Integrase"/>
</dbReference>
<dbReference type="SUPFAM" id="SSF56349">
    <property type="entry name" value="DNA breaking-rejoining enzymes"/>
    <property type="match status" value="1"/>
</dbReference>
<name>A0A2T4MUY7_AERVE</name>
<evidence type="ECO:0000256" key="1">
    <source>
        <dbReference type="ARBA" id="ARBA00008857"/>
    </source>
</evidence>
<dbReference type="Gene3D" id="1.10.150.130">
    <property type="match status" value="1"/>
</dbReference>
<dbReference type="EMBL" id="PZKL01000057">
    <property type="protein sequence ID" value="PTH78380.1"/>
    <property type="molecule type" value="Genomic_DNA"/>
</dbReference>
<keyword evidence="3" id="KW-0238">DNA-binding</keyword>
<dbReference type="PANTHER" id="PTHR30629:SF6">
    <property type="entry name" value="PROPHAGE INTEGRASE INTA-RELATED"/>
    <property type="match status" value="1"/>
</dbReference>
<feature type="domain" description="Tyr recombinase" evidence="5">
    <location>
        <begin position="209"/>
        <end position="386"/>
    </location>
</feature>
<sequence>MPRITRPLSPTEIKAAKPKEKEYTLCDGAGLELVIKPNGSKLWRLRYYRPLTKQRNMISFGSWPEMSLAEAREKRSEAKSLLLQSIDPQHHRDEQASAALSQSEHTFEAVAKRWFDVKRPSVTPAYAEDLWRSLEMYLFPEFGTVPVMEIKAQRAIKIIEPIAAAGKLETVRRLTQRVNEIMTFAVNSGLIDANPCSGISKVFQRPAKQHMPSINPNQLPELMNRLSKASINLQTRCLIEWSLHTLARPSEAAGARWAEIDMEKKLWRIPPERMKKRRGHDVPLTPQTLAYLDLMRPISGHREFIFPGLRNPKTHTNEQTANAALKRMGYEGTLVAHGLRALGSTTLNERGFDRDVIEAALAHSDKDEVRSAYNRTDYLERRREMMVWWSEHIDAAAKTGSALTWLPSTKAG</sequence>
<proteinExistence type="inferred from homology"/>
<keyword evidence="2" id="KW-0229">DNA integration</keyword>
<gene>
    <name evidence="6" type="ORF">DAA48_24410</name>
</gene>
<evidence type="ECO:0000259" key="5">
    <source>
        <dbReference type="PROSITE" id="PS51898"/>
    </source>
</evidence>
<dbReference type="Pfam" id="PF13356">
    <property type="entry name" value="Arm-DNA-bind_3"/>
    <property type="match status" value="1"/>
</dbReference>
<dbReference type="CDD" id="cd00801">
    <property type="entry name" value="INT_P4_C"/>
    <property type="match status" value="1"/>
</dbReference>
<dbReference type="Gene3D" id="3.30.160.390">
    <property type="entry name" value="Integrase, DNA-binding domain"/>
    <property type="match status" value="1"/>
</dbReference>
<evidence type="ECO:0000256" key="4">
    <source>
        <dbReference type="ARBA" id="ARBA00023172"/>
    </source>
</evidence>
<evidence type="ECO:0000313" key="7">
    <source>
        <dbReference type="Proteomes" id="UP000241986"/>
    </source>
</evidence>
<dbReference type="InterPro" id="IPR025166">
    <property type="entry name" value="Integrase_DNA_bind_dom"/>
</dbReference>